<feature type="compositionally biased region" description="Basic and acidic residues" evidence="1">
    <location>
        <begin position="243"/>
        <end position="278"/>
    </location>
</feature>
<name>A0AA37HIE4_9HYPH</name>
<comment type="caution">
    <text evidence="2">The sequence shown here is derived from an EMBL/GenBank/DDBJ whole genome shotgun (WGS) entry which is preliminary data.</text>
</comment>
<keyword evidence="3" id="KW-1185">Reference proteome</keyword>
<dbReference type="Pfam" id="PF13551">
    <property type="entry name" value="HTH_29"/>
    <property type="match status" value="1"/>
</dbReference>
<feature type="compositionally biased region" description="Basic and acidic residues" evidence="1">
    <location>
        <begin position="208"/>
        <end position="222"/>
    </location>
</feature>
<accession>A0AA37HIE4</accession>
<dbReference type="RefSeq" id="WP_099907733.1">
    <property type="nucleotide sequence ID" value="NZ_BPQJ01000061.1"/>
</dbReference>
<feature type="region of interest" description="Disordered" evidence="1">
    <location>
        <begin position="193"/>
        <end position="278"/>
    </location>
</feature>
<evidence type="ECO:0000256" key="1">
    <source>
        <dbReference type="SAM" id="MobiDB-lite"/>
    </source>
</evidence>
<protein>
    <recommendedName>
        <fullName evidence="4">ISNCY family transposase</fullName>
    </recommendedName>
</protein>
<evidence type="ECO:0000313" key="2">
    <source>
        <dbReference type="EMBL" id="GJD66328.1"/>
    </source>
</evidence>
<sequence length="278" mass="31738">MSERELQRVEVLSAVLTGRQTVTGAARLLGLSRRQAHRLIKAYRTDGASAVRHKARGRRSNRALSDGLRDLALTSVRERYSDFGPTLAAEMLQKHHQISVSRETLRTWMKDAGPWLSRRQRRALHPPRLRREHLGELVQIDGSEHGWFEDRSDRTGATYFAGYLGETRVVMLRDDRAELTGREVARWSVLLEEPQPREERQAPTGSDDGERQVRPAREERRTAPPASTRSTGGRRRKAPETTAEQRHEKTAADRRAAESLRSRGIDPRSEIRQDDLGF</sequence>
<dbReference type="InterPro" id="IPR009057">
    <property type="entry name" value="Homeodomain-like_sf"/>
</dbReference>
<evidence type="ECO:0000313" key="3">
    <source>
        <dbReference type="Proteomes" id="UP001055286"/>
    </source>
</evidence>
<gene>
    <name evidence="2" type="ORF">MPEAHAMD_6525</name>
</gene>
<organism evidence="2 3">
    <name type="scientific">Methylobacterium frigidaeris</name>
    <dbReference type="NCBI Taxonomy" id="2038277"/>
    <lineage>
        <taxon>Bacteria</taxon>
        <taxon>Pseudomonadati</taxon>
        <taxon>Pseudomonadota</taxon>
        <taxon>Alphaproteobacteria</taxon>
        <taxon>Hyphomicrobiales</taxon>
        <taxon>Methylobacteriaceae</taxon>
        <taxon>Methylobacterium</taxon>
    </lineage>
</organism>
<dbReference type="AlphaFoldDB" id="A0AA37HIE4"/>
<dbReference type="Proteomes" id="UP001055286">
    <property type="component" value="Unassembled WGS sequence"/>
</dbReference>
<dbReference type="SUPFAM" id="SSF46689">
    <property type="entry name" value="Homeodomain-like"/>
    <property type="match status" value="1"/>
</dbReference>
<reference evidence="2" key="1">
    <citation type="journal article" date="2016" name="Front. Microbiol.">
        <title>Genome Sequence of the Piezophilic, Mesophilic Sulfate-Reducing Bacterium Desulfovibrio indicus J2T.</title>
        <authorList>
            <person name="Cao J."/>
            <person name="Maignien L."/>
            <person name="Shao Z."/>
            <person name="Alain K."/>
            <person name="Jebbar M."/>
        </authorList>
    </citation>
    <scope>NUCLEOTIDE SEQUENCE</scope>
    <source>
        <strain evidence="2">JCM 32048</strain>
    </source>
</reference>
<dbReference type="EMBL" id="BPQJ01000061">
    <property type="protein sequence ID" value="GJD66328.1"/>
    <property type="molecule type" value="Genomic_DNA"/>
</dbReference>
<evidence type="ECO:0008006" key="4">
    <source>
        <dbReference type="Google" id="ProtNLM"/>
    </source>
</evidence>
<proteinExistence type="predicted"/>
<reference evidence="2" key="2">
    <citation type="submission" date="2021-08" db="EMBL/GenBank/DDBJ databases">
        <authorList>
            <person name="Tani A."/>
            <person name="Ola A."/>
            <person name="Ogura Y."/>
            <person name="Katsura K."/>
            <person name="Hayashi T."/>
        </authorList>
    </citation>
    <scope>NUCLEOTIDE SEQUENCE</scope>
    <source>
        <strain evidence="2">JCM 32048</strain>
    </source>
</reference>